<dbReference type="EMBL" id="BAAAYN010000005">
    <property type="protein sequence ID" value="GAA3383356.1"/>
    <property type="molecule type" value="Genomic_DNA"/>
</dbReference>
<protein>
    <submittedName>
        <fullName evidence="4">SMP-30/gluconolactonase/LRE family protein</fullName>
    </submittedName>
</protein>
<dbReference type="PRINTS" id="PR01790">
    <property type="entry name" value="SMP30FAMILY"/>
</dbReference>
<comment type="similarity">
    <text evidence="1">Belongs to the SMP-30/CGR1 family.</text>
</comment>
<keyword evidence="2" id="KW-0378">Hydrolase</keyword>
<reference evidence="5" key="1">
    <citation type="journal article" date="2019" name="Int. J. Syst. Evol. Microbiol.">
        <title>The Global Catalogue of Microorganisms (GCM) 10K type strain sequencing project: providing services to taxonomists for standard genome sequencing and annotation.</title>
        <authorList>
            <consortium name="The Broad Institute Genomics Platform"/>
            <consortium name="The Broad Institute Genome Sequencing Center for Infectious Disease"/>
            <person name="Wu L."/>
            <person name="Ma J."/>
        </authorList>
    </citation>
    <scope>NUCLEOTIDE SEQUENCE [LARGE SCALE GENOMIC DNA]</scope>
    <source>
        <strain evidence="5">JCM 9458</strain>
    </source>
</reference>
<dbReference type="InterPro" id="IPR011042">
    <property type="entry name" value="6-blade_b-propeller_TolB-like"/>
</dbReference>
<dbReference type="Proteomes" id="UP001501676">
    <property type="component" value="Unassembled WGS sequence"/>
</dbReference>
<dbReference type="InterPro" id="IPR013658">
    <property type="entry name" value="SGL"/>
</dbReference>
<gene>
    <name evidence="4" type="ORF">GCM10020369_08940</name>
</gene>
<organism evidence="4 5">
    <name type="scientific">Cryptosporangium minutisporangium</name>
    <dbReference type="NCBI Taxonomy" id="113569"/>
    <lineage>
        <taxon>Bacteria</taxon>
        <taxon>Bacillati</taxon>
        <taxon>Actinomycetota</taxon>
        <taxon>Actinomycetes</taxon>
        <taxon>Cryptosporangiales</taxon>
        <taxon>Cryptosporangiaceae</taxon>
        <taxon>Cryptosporangium</taxon>
    </lineage>
</organism>
<evidence type="ECO:0000256" key="1">
    <source>
        <dbReference type="ARBA" id="ARBA00008853"/>
    </source>
</evidence>
<comment type="caution">
    <text evidence="4">The sequence shown here is derived from an EMBL/GenBank/DDBJ whole genome shotgun (WGS) entry which is preliminary data.</text>
</comment>
<evidence type="ECO:0000259" key="3">
    <source>
        <dbReference type="Pfam" id="PF08450"/>
    </source>
</evidence>
<dbReference type="SUPFAM" id="SSF63829">
    <property type="entry name" value="Calcium-dependent phosphotriesterase"/>
    <property type="match status" value="1"/>
</dbReference>
<keyword evidence="5" id="KW-1185">Reference proteome</keyword>
<proteinExistence type="inferred from homology"/>
<evidence type="ECO:0000313" key="4">
    <source>
        <dbReference type="EMBL" id="GAA3383356.1"/>
    </source>
</evidence>
<accession>A0ABP6SRZ1</accession>
<evidence type="ECO:0000313" key="5">
    <source>
        <dbReference type="Proteomes" id="UP001501676"/>
    </source>
</evidence>
<dbReference type="InterPro" id="IPR051262">
    <property type="entry name" value="SMP-30/CGR1_Lactonase"/>
</dbReference>
<name>A0ABP6SRZ1_9ACTN</name>
<feature type="domain" description="SMP-30/Gluconolactonase/LRE-like region" evidence="3">
    <location>
        <begin position="26"/>
        <end position="276"/>
    </location>
</feature>
<sequence>MVDAVSEAVRNARSIPARELARGFSWPECPRWHDGAFYFSDMYNHTVLAVAEDGSTSVFIDARERDAATDVEVVLGGFGWLPDGRVLVTSMHEKLVLVWDGTALETWADLSDLAPGPINDMVVDADGRAYVTQLGFDLFNGAEVAASDLLVVEPDRSVRALSDVGSFLGANGIAITADGTRLITVEAFASRVEVLDRAADGTLSNRRTFAAAPFLPDGICLDDEGGVWAAMPGSGYVVRIVEGGTVTDAVAIPLESGFGSACGLGGTDRRTLYVTVGLEVMDFAKSRAEGLASIWVADVAVSGGKNRP</sequence>
<dbReference type="PANTHER" id="PTHR47572:SF4">
    <property type="entry name" value="LACTONASE DRP35"/>
    <property type="match status" value="1"/>
</dbReference>
<dbReference type="Pfam" id="PF08450">
    <property type="entry name" value="SGL"/>
    <property type="match status" value="1"/>
</dbReference>
<dbReference type="RefSeq" id="WP_345726656.1">
    <property type="nucleotide sequence ID" value="NZ_BAAAYN010000005.1"/>
</dbReference>
<dbReference type="PANTHER" id="PTHR47572">
    <property type="entry name" value="LIPOPROTEIN-RELATED"/>
    <property type="match status" value="1"/>
</dbReference>
<evidence type="ECO:0000256" key="2">
    <source>
        <dbReference type="ARBA" id="ARBA00022801"/>
    </source>
</evidence>
<dbReference type="InterPro" id="IPR005511">
    <property type="entry name" value="SMP-30"/>
</dbReference>
<dbReference type="Gene3D" id="2.120.10.30">
    <property type="entry name" value="TolB, C-terminal domain"/>
    <property type="match status" value="1"/>
</dbReference>